<feature type="compositionally biased region" description="Polar residues" evidence="1">
    <location>
        <begin position="319"/>
        <end position="336"/>
    </location>
</feature>
<feature type="region of interest" description="Disordered" evidence="1">
    <location>
        <begin position="1014"/>
        <end position="1049"/>
    </location>
</feature>
<feature type="compositionally biased region" description="Polar residues" evidence="1">
    <location>
        <begin position="402"/>
        <end position="411"/>
    </location>
</feature>
<protein>
    <submittedName>
        <fullName evidence="2">Uncharacterized protein</fullName>
    </submittedName>
</protein>
<feature type="region of interest" description="Disordered" evidence="1">
    <location>
        <begin position="507"/>
        <end position="715"/>
    </location>
</feature>
<feature type="region of interest" description="Disordered" evidence="1">
    <location>
        <begin position="319"/>
        <end position="430"/>
    </location>
</feature>
<feature type="compositionally biased region" description="Polar residues" evidence="1">
    <location>
        <begin position="204"/>
        <end position="228"/>
    </location>
</feature>
<feature type="compositionally biased region" description="Polar residues" evidence="1">
    <location>
        <begin position="940"/>
        <end position="958"/>
    </location>
</feature>
<keyword evidence="3" id="KW-1185">Reference proteome</keyword>
<proteinExistence type="predicted"/>
<feature type="region of interest" description="Disordered" evidence="1">
    <location>
        <begin position="1197"/>
        <end position="1217"/>
    </location>
</feature>
<dbReference type="Proteomes" id="UP000799764">
    <property type="component" value="Unassembled WGS sequence"/>
</dbReference>
<feature type="compositionally biased region" description="Low complexity" evidence="1">
    <location>
        <begin position="82"/>
        <end position="101"/>
    </location>
</feature>
<feature type="compositionally biased region" description="Low complexity" evidence="1">
    <location>
        <begin position="32"/>
        <end position="67"/>
    </location>
</feature>
<feature type="compositionally biased region" description="Polar residues" evidence="1">
    <location>
        <begin position="1"/>
        <end position="18"/>
    </location>
</feature>
<feature type="compositionally biased region" description="Pro residues" evidence="1">
    <location>
        <begin position="616"/>
        <end position="631"/>
    </location>
</feature>
<dbReference type="EMBL" id="MU001506">
    <property type="protein sequence ID" value="KAF2440968.1"/>
    <property type="molecule type" value="Genomic_DNA"/>
</dbReference>
<feature type="compositionally biased region" description="Low complexity" evidence="1">
    <location>
        <begin position="135"/>
        <end position="151"/>
    </location>
</feature>
<feature type="region of interest" description="Disordered" evidence="1">
    <location>
        <begin position="1061"/>
        <end position="1084"/>
    </location>
</feature>
<feature type="compositionally biased region" description="Pro residues" evidence="1">
    <location>
        <begin position="102"/>
        <end position="111"/>
    </location>
</feature>
<feature type="region of interest" description="Disordered" evidence="1">
    <location>
        <begin position="1100"/>
        <end position="1121"/>
    </location>
</feature>
<organism evidence="2 3">
    <name type="scientific">Karstenula rhodostoma CBS 690.94</name>
    <dbReference type="NCBI Taxonomy" id="1392251"/>
    <lineage>
        <taxon>Eukaryota</taxon>
        <taxon>Fungi</taxon>
        <taxon>Dikarya</taxon>
        <taxon>Ascomycota</taxon>
        <taxon>Pezizomycotina</taxon>
        <taxon>Dothideomycetes</taxon>
        <taxon>Pleosporomycetidae</taxon>
        <taxon>Pleosporales</taxon>
        <taxon>Massarineae</taxon>
        <taxon>Didymosphaeriaceae</taxon>
        <taxon>Karstenula</taxon>
    </lineage>
</organism>
<feature type="region of interest" description="Disordered" evidence="1">
    <location>
        <begin position="448"/>
        <end position="474"/>
    </location>
</feature>
<feature type="compositionally biased region" description="Polar residues" evidence="1">
    <location>
        <begin position="662"/>
        <end position="676"/>
    </location>
</feature>
<feature type="compositionally biased region" description="Polar residues" evidence="1">
    <location>
        <begin position="125"/>
        <end position="134"/>
    </location>
</feature>
<sequence length="1551" mass="169770">MQNYSQHQAGYQRPGSTTGYPSAPPVPPPYGAPQGFQSAAPQAQSQWAAPQNQTPVQQQWNQPQQQAGGYNPGVYGAMPGGYAQTQQAQAQTSTAYQSHPQEVPPPPPPKPAVFAAAAQQPSAHNWGQQTGYGAQQNTSYTTQGQQGGYDQPNGYQSQGTSQQAYGTAAPPHPSHTPAGSYFPPSQTPQVGGRPGSMYGADQAGTYSTPSSAVAQYPPNSVLSPNEQNPAYIPPSLTGQGVQSYVPLNTNPMPGVYVPPPPDIPAWQQASHAPLQGGKKFKYTKPAPDTNTHAQAQQGIPFTQAQGQYGKQYAYPAQQFGQNQYPSGGQTQQSGPYGQTVHDPYTQGQAQQHDQYGQNTVPQYGQPVQASAQPAPPYQHPSQDQPAQPQTFQQQQQSQWQPNASTDQSYTQHPYGAQQRAWQPGHQAQGSVVGHQYDQVSNQGIEAPKAVSGHTRTTSPGFINEPSPQSQPVSPIQTRISTGFNSGHTGPGRTGSVSSIALGAIHAQRAGNQTASPKPPPPKLPTPPPPRDDTTKFSVLGTGGPSDWEHFGGGEEIDDEDIFGAKKDGRQGVPVQLDSVEVMSQQISPPQPQGEWPTPPVQPVSAVTSTGDRYQLTPPPSTQRPPSQPPPQGLIVSDAPPPLQSQQNFVVDDAVVAPLRVSRPSSQRNTPAQQQGRHQPPPATNTYFAIDDNGQGQQRSAQAEVQQASAAHAAELKSKDEALERLRADAQQKEINWRAEVEQLKVVIETTKTHAESERKALADQIESMKTTAEQAKNNADASTKEKDLTIERWKEDSEGKEDTIKEKYGEIAKLRDELRAKEDTIAQGRTFFDDLKKQAELKDKEISNLKQQIENNQTAEGLAHDLRQQLEAERLKQPPTPTPASLVQDLDTWYAGSLERYITMLRSEAQEALVEDKIRVFTGFLEAESGARGLEYRNAHPSQPTSPPRQESTQSTAVSRLDSKAPSKTKDLNVHVPIADPGKHDDVQYSPGGRPIVHHRPTLKSEEFGHPQQAFSVSSQSTTVLTPTSSQDENFSKTPTPVQSPPAESRAQLQYKAYVPPNNSQMDSMQSLHRQSVSSATPPALNPTLSYGSKKDEIFFGASTGTSSPSSRPNTGMSATPDVPVPAPLFTQHPLAVAAKSAPKKEPVEQLTRLLPTKVGMPQPNSQLEAIRKRLADFPSDLPSLQELTVPWEKSASLARKKNDEARRKRASESEELSDQLFNDHQISYAEIAVIEDEFKDAERKLKADEDRAEYQSYVDTVFDKVYDELQQQIKGLMDLHIEAKRLLSTAVSGVKSFEGSDAAVTEECLKLLEGLFEKIERRHEKVVEAVAERDKRYKKTEIQPLYAAGNIAKMKQIEAQFATAEKEAAQRAREEKADRLMEFVRMVEEMVVAAVRVEQHETEEIIAAVRNLPFSPDNEKLHTQAKETVLLLGDSSKSLLLLLNDIEIDIGGSIFEAELAEAKVSKQADKVAQLEKQILDYEKELKEDYRRKEAVLDQYREEIEKLTRGESGKAAEGGGVEVSEQKSEEELKKERLSKALEAAKRRNGDL</sequence>
<feature type="compositionally biased region" description="Basic and acidic residues" evidence="1">
    <location>
        <begin position="1524"/>
        <end position="1551"/>
    </location>
</feature>
<feature type="compositionally biased region" description="Polar residues" evidence="1">
    <location>
        <begin position="1103"/>
        <end position="1118"/>
    </location>
</feature>
<feature type="region of interest" description="Disordered" evidence="1">
    <location>
        <begin position="1507"/>
        <end position="1551"/>
    </location>
</feature>
<gene>
    <name evidence="2" type="ORF">P171DRAFT_475451</name>
</gene>
<evidence type="ECO:0000313" key="3">
    <source>
        <dbReference type="Proteomes" id="UP000799764"/>
    </source>
</evidence>
<feature type="region of interest" description="Disordered" evidence="1">
    <location>
        <begin position="255"/>
        <end position="306"/>
    </location>
</feature>
<feature type="compositionally biased region" description="Basic and acidic residues" evidence="1">
    <location>
        <begin position="961"/>
        <end position="973"/>
    </location>
</feature>
<dbReference type="OrthoDB" id="1883964at2759"/>
<feature type="compositionally biased region" description="Polar residues" evidence="1">
    <location>
        <begin position="1014"/>
        <end position="1041"/>
    </location>
</feature>
<feature type="compositionally biased region" description="Pro residues" evidence="1">
    <location>
        <begin position="516"/>
        <end position="528"/>
    </location>
</feature>
<evidence type="ECO:0000313" key="2">
    <source>
        <dbReference type="EMBL" id="KAF2440968.1"/>
    </source>
</evidence>
<feature type="compositionally biased region" description="Low complexity" evidence="1">
    <location>
        <begin position="694"/>
        <end position="712"/>
    </location>
</feature>
<feature type="compositionally biased region" description="Polar residues" evidence="1">
    <location>
        <begin position="153"/>
        <end position="165"/>
    </location>
</feature>
<feature type="compositionally biased region" description="Pro residues" evidence="1">
    <location>
        <begin position="22"/>
        <end position="31"/>
    </location>
</feature>
<reference evidence="2" key="1">
    <citation type="journal article" date="2020" name="Stud. Mycol.">
        <title>101 Dothideomycetes genomes: a test case for predicting lifestyles and emergence of pathogens.</title>
        <authorList>
            <person name="Haridas S."/>
            <person name="Albert R."/>
            <person name="Binder M."/>
            <person name="Bloem J."/>
            <person name="Labutti K."/>
            <person name="Salamov A."/>
            <person name="Andreopoulos B."/>
            <person name="Baker S."/>
            <person name="Barry K."/>
            <person name="Bills G."/>
            <person name="Bluhm B."/>
            <person name="Cannon C."/>
            <person name="Castanera R."/>
            <person name="Culley D."/>
            <person name="Daum C."/>
            <person name="Ezra D."/>
            <person name="Gonzalez J."/>
            <person name="Henrissat B."/>
            <person name="Kuo A."/>
            <person name="Liang C."/>
            <person name="Lipzen A."/>
            <person name="Lutzoni F."/>
            <person name="Magnuson J."/>
            <person name="Mondo S."/>
            <person name="Nolan M."/>
            <person name="Ohm R."/>
            <person name="Pangilinan J."/>
            <person name="Park H.-J."/>
            <person name="Ramirez L."/>
            <person name="Alfaro M."/>
            <person name="Sun H."/>
            <person name="Tritt A."/>
            <person name="Yoshinaga Y."/>
            <person name="Zwiers L.-H."/>
            <person name="Turgeon B."/>
            <person name="Goodwin S."/>
            <person name="Spatafora J."/>
            <person name="Crous P."/>
            <person name="Grigoriev I."/>
        </authorList>
    </citation>
    <scope>NUCLEOTIDE SEQUENCE</scope>
    <source>
        <strain evidence="2">CBS 690.94</strain>
    </source>
</reference>
<feature type="region of interest" description="Disordered" evidence="1">
    <location>
        <begin position="1"/>
        <end position="235"/>
    </location>
</feature>
<accession>A0A9P4PCR0</accession>
<feature type="compositionally biased region" description="Low complexity" evidence="1">
    <location>
        <begin position="346"/>
        <end position="357"/>
    </location>
</feature>
<name>A0A9P4PCR0_9PLEO</name>
<feature type="compositionally biased region" description="Low complexity" evidence="1">
    <location>
        <begin position="465"/>
        <end position="474"/>
    </location>
</feature>
<feature type="compositionally biased region" description="Basic and acidic residues" evidence="1">
    <location>
        <begin position="1201"/>
        <end position="1213"/>
    </location>
</feature>
<evidence type="ECO:0000256" key="1">
    <source>
        <dbReference type="SAM" id="MobiDB-lite"/>
    </source>
</evidence>
<comment type="caution">
    <text evidence="2">The sequence shown here is derived from an EMBL/GenBank/DDBJ whole genome shotgun (WGS) entry which is preliminary data.</text>
</comment>
<feature type="compositionally biased region" description="Low complexity" evidence="1">
    <location>
        <begin position="379"/>
        <end position="401"/>
    </location>
</feature>
<feature type="compositionally biased region" description="Low complexity" evidence="1">
    <location>
        <begin position="112"/>
        <end position="123"/>
    </location>
</feature>
<feature type="region of interest" description="Disordered" evidence="1">
    <location>
        <begin position="932"/>
        <end position="999"/>
    </location>
</feature>
<feature type="compositionally biased region" description="Pro residues" evidence="1">
    <location>
        <begin position="588"/>
        <end position="601"/>
    </location>
</feature>
<feature type="compositionally biased region" description="Polar residues" evidence="1">
    <location>
        <begin position="288"/>
        <end position="302"/>
    </location>
</feature>